<reference evidence="5 6" key="1">
    <citation type="submission" date="2021-04" db="EMBL/GenBank/DDBJ databases">
        <authorList>
            <person name="Bliznina A."/>
        </authorList>
    </citation>
    <scope>NUCLEOTIDE SEQUENCE [LARGE SCALE GENOMIC DNA]</scope>
</reference>
<keyword evidence="1" id="KW-0344">Guanine-nucleotide releasing factor</keyword>
<dbReference type="PROSITE" id="PS50211">
    <property type="entry name" value="DENN"/>
    <property type="match status" value="1"/>
</dbReference>
<dbReference type="SMART" id="SM00799">
    <property type="entry name" value="DENN"/>
    <property type="match status" value="1"/>
</dbReference>
<dbReference type="PANTHER" id="PTHR12296:SF30">
    <property type="entry name" value="DENN DOMAIN-CONTAINING PROTEIN CRAG"/>
    <property type="match status" value="1"/>
</dbReference>
<name>A0ABN7S6Z0_OIKDI</name>
<accession>A0ABN7S6Z0</accession>
<sequence length="1212" mass="134528">MFRGEWPYWEWPPILEKDAMPVQNRVADYFVVAGFNPKNAESLRLPGESSKNDPICDVVVLNANEQESVPHGYTLVDKTVGGLPADLNHGSFNAPCMYICIRRGKDKPPIVRVDVVQGEQAKGEVIRRTPHSRSANINNTTSFNATPLYLRLHRDSYSPFVVSELAVVIPSKGEQDPLGFVRCPQNLNLGMVGSGVFLTYKLSPKSVNRASYRADLLARLPKEDHADVPMAPWVNSVPIFALPSGASLESWDTDQHGEINSNPQFSTFVLTTETSEKIYGASLVFLEKFDKALLKESQRRRLGLNAGNNEPVPGAEEKEIFVSKAICLLSKHPFFNAFEAFLKFLYQMTISNSVQKVSLERHISQFMSLPFPSPRCPRIHAHLSIHHEIHLSLPRFRPLPPSGASFSSLLWHLGSERMISLFHAVLTQQRICVHSLHLQELTPAVEAVANLIFPLQWQCPFIPLCPIELACIIESPTPLLMGVSSTYFECPDNVPDESAVYLVSLDRGAIPDQDKKFKLIPARFLQPLMSTVKEIETRLRAVGRAGSDFNGGGGDYNTLDDPEAESDRAQIELDLRQAFLRCLCHLLGKYRSFLLPIRHQPTTETTDLKVLFDVAGFISKNAGSSKSSRTFYDSLTSSQAFCAFIESRTFSGGHVGIQQHEFFDQCQDLIERNPQNAGTIHLLKAGTPSEEDTMKIVPPPEDDGEIAYSEFPTTLKSVVEVTTQRIEKMESSAGQRTPQELDMARSTADTYWRDDNLWPLLLRSYYYALSLMYIPTYTKTAPSATAAFREGLKVMELMGQERITLPDEAPLRMILASCLDHHKPMTAVRVLNAAKKVLRLQINAATYALYNQVLLEAKWPENARDGYTLWKLLKNTVLATIAFMEPVEGYRRFQSPAPENQFNMNMGLNHASMQAAKTGSSRSLEGAFHVTTNEEAEKEKVFEPRTDSPSALSVDTLNLNDSNRDKGGVESGLPRPDLGFAVSQSNPNLSKTLPATPTKSSSPPLIAAHPKSKAVASKSWGLSSFSKSFTVDNLGLSKMSEKLGTSSPMKYFQSPKVSKAITDTVDSFTDTFESVKASPSYNNLKDVSKKYVDNFSAAAKTMMDNMDGKGVEQEEGSSEDSMGVNEDDAKRSSLRRRVRPNSLEKPLSDGTGSVKSATILSTPDIFVTMSAACTCSNCGTPLYEEEIMAGWTSDPNCMRTYCPWCPKVIIDY</sequence>
<dbReference type="PANTHER" id="PTHR12296">
    <property type="entry name" value="DENN DOMAIN-CONTAINING PROTEIN 4"/>
    <property type="match status" value="1"/>
</dbReference>
<feature type="compositionally biased region" description="Polar residues" evidence="2">
    <location>
        <begin position="982"/>
        <end position="1003"/>
    </location>
</feature>
<protein>
    <submittedName>
        <fullName evidence="5">Oidioi.mRNA.OKI2018_I69.XSR.g13467.t1.cds</fullName>
    </submittedName>
</protein>
<feature type="region of interest" description="Disordered" evidence="2">
    <location>
        <begin position="932"/>
        <end position="1006"/>
    </location>
</feature>
<gene>
    <name evidence="5" type="ORF">OKIOD_LOCUS5025</name>
</gene>
<dbReference type="SMART" id="SM00800">
    <property type="entry name" value="uDENN"/>
    <property type="match status" value="1"/>
</dbReference>
<feature type="domain" description="UDENN" evidence="3">
    <location>
        <begin position="196"/>
        <end position="656"/>
    </location>
</feature>
<evidence type="ECO:0000259" key="4">
    <source>
        <dbReference type="PROSITE" id="PS51498"/>
    </source>
</evidence>
<evidence type="ECO:0000256" key="2">
    <source>
        <dbReference type="SAM" id="MobiDB-lite"/>
    </source>
</evidence>
<keyword evidence="6" id="KW-1185">Reference proteome</keyword>
<evidence type="ECO:0000313" key="6">
    <source>
        <dbReference type="Proteomes" id="UP001158576"/>
    </source>
</evidence>
<feature type="compositionally biased region" description="Basic and acidic residues" evidence="2">
    <location>
        <begin position="935"/>
        <end position="946"/>
    </location>
</feature>
<dbReference type="Gene3D" id="3.40.50.11500">
    <property type="match status" value="1"/>
</dbReference>
<proteinExistence type="predicted"/>
<dbReference type="InterPro" id="IPR043153">
    <property type="entry name" value="DENN_C"/>
</dbReference>
<dbReference type="InterPro" id="IPR051696">
    <property type="entry name" value="DENN_Domain_GEFs"/>
</dbReference>
<evidence type="ECO:0000259" key="3">
    <source>
        <dbReference type="PROSITE" id="PS50211"/>
    </source>
</evidence>
<dbReference type="Pfam" id="PF03455">
    <property type="entry name" value="dDENN"/>
    <property type="match status" value="1"/>
</dbReference>
<dbReference type="Gene3D" id="3.30.450.200">
    <property type="match status" value="1"/>
</dbReference>
<dbReference type="SMART" id="SM00801">
    <property type="entry name" value="dDENN"/>
    <property type="match status" value="1"/>
</dbReference>
<dbReference type="InterPro" id="IPR023341">
    <property type="entry name" value="MABP"/>
</dbReference>
<dbReference type="InterPro" id="IPR005112">
    <property type="entry name" value="dDENN_dom"/>
</dbReference>
<dbReference type="Pfam" id="PF03456">
    <property type="entry name" value="uDENN"/>
    <property type="match status" value="1"/>
</dbReference>
<dbReference type="Gene3D" id="2.100.10.50">
    <property type="match status" value="1"/>
</dbReference>
<dbReference type="InterPro" id="IPR005113">
    <property type="entry name" value="uDENN_dom"/>
</dbReference>
<dbReference type="Pfam" id="PF02141">
    <property type="entry name" value="DENN"/>
    <property type="match status" value="1"/>
</dbReference>
<evidence type="ECO:0000256" key="1">
    <source>
        <dbReference type="ARBA" id="ARBA00022658"/>
    </source>
</evidence>
<organism evidence="5 6">
    <name type="scientific">Oikopleura dioica</name>
    <name type="common">Tunicate</name>
    <dbReference type="NCBI Taxonomy" id="34765"/>
    <lineage>
        <taxon>Eukaryota</taxon>
        <taxon>Metazoa</taxon>
        <taxon>Chordata</taxon>
        <taxon>Tunicata</taxon>
        <taxon>Appendicularia</taxon>
        <taxon>Copelata</taxon>
        <taxon>Oikopleuridae</taxon>
        <taxon>Oikopleura</taxon>
    </lineage>
</organism>
<dbReference type="PROSITE" id="PS51498">
    <property type="entry name" value="MABP"/>
    <property type="match status" value="1"/>
</dbReference>
<dbReference type="EMBL" id="OU015569">
    <property type="protein sequence ID" value="CAG5094341.1"/>
    <property type="molecule type" value="Genomic_DNA"/>
</dbReference>
<evidence type="ECO:0000313" key="5">
    <source>
        <dbReference type="EMBL" id="CAG5094341.1"/>
    </source>
</evidence>
<dbReference type="Proteomes" id="UP001158576">
    <property type="component" value="Chromosome XSR"/>
</dbReference>
<feature type="domain" description="MABP" evidence="4">
    <location>
        <begin position="52"/>
        <end position="204"/>
    </location>
</feature>
<feature type="compositionally biased region" description="Polar residues" evidence="2">
    <location>
        <begin position="947"/>
        <end position="961"/>
    </location>
</feature>
<dbReference type="InterPro" id="IPR001194">
    <property type="entry name" value="cDENN_dom"/>
</dbReference>
<dbReference type="InterPro" id="IPR037516">
    <property type="entry name" value="Tripartite_DENN"/>
</dbReference>
<feature type="region of interest" description="Disordered" evidence="2">
    <location>
        <begin position="1108"/>
        <end position="1152"/>
    </location>
</feature>